<dbReference type="InterPro" id="IPR036291">
    <property type="entry name" value="NAD(P)-bd_dom_sf"/>
</dbReference>
<dbReference type="Pfam" id="PF00698">
    <property type="entry name" value="Acyl_transf_1"/>
    <property type="match status" value="1"/>
</dbReference>
<dbReference type="InterPro" id="IPR020806">
    <property type="entry name" value="PKS_PP-bd"/>
</dbReference>
<dbReference type="Gene3D" id="3.40.366.10">
    <property type="entry name" value="Malonyl-Coenzyme A Acyl Carrier Protein, domain 2"/>
    <property type="match status" value="1"/>
</dbReference>
<dbReference type="SUPFAM" id="SSF52151">
    <property type="entry name" value="FabD/lysophospholipase-like"/>
    <property type="match status" value="1"/>
</dbReference>
<dbReference type="InterPro" id="IPR018201">
    <property type="entry name" value="Ketoacyl_synth_AS"/>
</dbReference>
<dbReference type="Pfam" id="PF21089">
    <property type="entry name" value="PKS_DH_N"/>
    <property type="match status" value="1"/>
</dbReference>
<dbReference type="SMART" id="SM00826">
    <property type="entry name" value="PKS_DH"/>
    <property type="match status" value="1"/>
</dbReference>
<dbReference type="Pfam" id="PF08242">
    <property type="entry name" value="Methyltransf_12"/>
    <property type="match status" value="1"/>
</dbReference>
<dbReference type="CDD" id="cd00833">
    <property type="entry name" value="PKS"/>
    <property type="match status" value="1"/>
</dbReference>
<evidence type="ECO:0000256" key="3">
    <source>
        <dbReference type="ARBA" id="ARBA00022553"/>
    </source>
</evidence>
<dbReference type="EMBL" id="DS989825">
    <property type="protein sequence ID" value="EFR01671.1"/>
    <property type="molecule type" value="Genomic_DNA"/>
</dbReference>
<keyword evidence="18" id="KW-1185">Reference proteome</keyword>
<evidence type="ECO:0000256" key="6">
    <source>
        <dbReference type="ARBA" id="ARBA00022679"/>
    </source>
</evidence>
<evidence type="ECO:0000256" key="9">
    <source>
        <dbReference type="ARBA" id="ARBA00029443"/>
    </source>
</evidence>
<protein>
    <recommendedName>
        <fullName evidence="1">Non-reducing polyketide synthase nscA</fullName>
    </recommendedName>
    <alternativeName>
        <fullName evidence="10">Conidial yellow pigment biosynthesis polyketide synthase nscA</fullName>
    </alternativeName>
    <alternativeName>
        <fullName evidence="11">Neosartoricin B biosynthesis protein A</fullName>
    </alternativeName>
</protein>
<dbReference type="Gene3D" id="3.40.50.150">
    <property type="entry name" value="Vaccinia Virus protein VP39"/>
    <property type="match status" value="1"/>
</dbReference>
<evidence type="ECO:0000256" key="4">
    <source>
        <dbReference type="ARBA" id="ARBA00022598"/>
    </source>
</evidence>
<dbReference type="Gene3D" id="3.40.50.720">
    <property type="entry name" value="NAD(P)-binding Rossmann-like Domain"/>
    <property type="match status" value="2"/>
</dbReference>
<evidence type="ECO:0000259" key="15">
    <source>
        <dbReference type="PROSITE" id="PS52004"/>
    </source>
</evidence>
<dbReference type="SUPFAM" id="SSF55048">
    <property type="entry name" value="Probable ACP-binding domain of malonyl-CoA ACP transacylase"/>
    <property type="match status" value="1"/>
</dbReference>
<dbReference type="Proteomes" id="UP000002669">
    <property type="component" value="Unassembled WGS sequence"/>
</dbReference>
<dbReference type="SMART" id="SM00825">
    <property type="entry name" value="PKS_KS"/>
    <property type="match status" value="1"/>
</dbReference>
<keyword evidence="2" id="KW-0596">Phosphopantetheine</keyword>
<evidence type="ECO:0000256" key="5">
    <source>
        <dbReference type="ARBA" id="ARBA00022603"/>
    </source>
</evidence>
<dbReference type="eggNOG" id="KOG1202">
    <property type="taxonomic scope" value="Eukaryota"/>
</dbReference>
<dbReference type="InterPro" id="IPR014031">
    <property type="entry name" value="Ketoacyl_synth_C"/>
</dbReference>
<dbReference type="Pfam" id="PF23297">
    <property type="entry name" value="ACP_SdgA_C"/>
    <property type="match status" value="1"/>
</dbReference>
<gene>
    <name evidence="17" type="ORF">MGYG_04674</name>
</gene>
<evidence type="ECO:0000256" key="2">
    <source>
        <dbReference type="ARBA" id="ARBA00022450"/>
    </source>
</evidence>
<dbReference type="GO" id="GO:0008168">
    <property type="term" value="F:methyltransferase activity"/>
    <property type="evidence" value="ECO:0007669"/>
    <property type="project" value="UniProtKB-KW"/>
</dbReference>
<evidence type="ECO:0000313" key="17">
    <source>
        <dbReference type="EMBL" id="EFR01671.1"/>
    </source>
</evidence>
<dbReference type="OrthoDB" id="329835at2759"/>
<dbReference type="PROSITE" id="PS00455">
    <property type="entry name" value="AMP_BINDING"/>
    <property type="match status" value="1"/>
</dbReference>
<accession>E4UW63</accession>
<dbReference type="Gene3D" id="1.10.1200.10">
    <property type="entry name" value="ACP-like"/>
    <property type="match status" value="2"/>
</dbReference>
<dbReference type="InterPro" id="IPR049551">
    <property type="entry name" value="PKS_DH_C"/>
</dbReference>
<dbReference type="InterPro" id="IPR016035">
    <property type="entry name" value="Acyl_Trfase/lysoPLipase"/>
</dbReference>
<dbReference type="InterPro" id="IPR013120">
    <property type="entry name" value="FAR_NAD-bd"/>
</dbReference>
<dbReference type="SUPFAM" id="SSF51735">
    <property type="entry name" value="NAD(P)-binding Rossmann-fold domains"/>
    <property type="match status" value="2"/>
</dbReference>
<evidence type="ECO:0000259" key="14">
    <source>
        <dbReference type="PROSITE" id="PS50075"/>
    </source>
</evidence>
<dbReference type="SUPFAM" id="SSF53335">
    <property type="entry name" value="S-adenosyl-L-methionine-dependent methyltransferases"/>
    <property type="match status" value="1"/>
</dbReference>
<dbReference type="SUPFAM" id="SSF53901">
    <property type="entry name" value="Thiolase-like"/>
    <property type="match status" value="1"/>
</dbReference>
<evidence type="ECO:0000256" key="1">
    <source>
        <dbReference type="ARBA" id="ARBA00018393"/>
    </source>
</evidence>
<evidence type="ECO:0000256" key="13">
    <source>
        <dbReference type="SAM" id="MobiDB-lite"/>
    </source>
</evidence>
<dbReference type="PROSITE" id="PS00213">
    <property type="entry name" value="LIPOCALIN"/>
    <property type="match status" value="1"/>
</dbReference>
<dbReference type="FunFam" id="3.40.47.10:FF:000019">
    <property type="entry name" value="Polyketide synthase type I"/>
    <property type="match status" value="1"/>
</dbReference>
<dbReference type="GO" id="GO:0004315">
    <property type="term" value="F:3-oxoacyl-[acyl-carrier-protein] synthase activity"/>
    <property type="evidence" value="ECO:0007669"/>
    <property type="project" value="InterPro"/>
</dbReference>
<feature type="compositionally biased region" description="Low complexity" evidence="13">
    <location>
        <begin position="2496"/>
        <end position="2506"/>
    </location>
</feature>
<feature type="compositionally biased region" description="Polar residues" evidence="13">
    <location>
        <begin position="2513"/>
        <end position="2526"/>
    </location>
</feature>
<dbReference type="Pfam" id="PF00501">
    <property type="entry name" value="AMP-binding"/>
    <property type="match status" value="1"/>
</dbReference>
<keyword evidence="4" id="KW-0436">Ligase</keyword>
<dbReference type="PANTHER" id="PTHR43775">
    <property type="entry name" value="FATTY ACID SYNTHASE"/>
    <property type="match status" value="1"/>
</dbReference>
<dbReference type="Pfam" id="PF02801">
    <property type="entry name" value="Ketoacyl-synt_C"/>
    <property type="match status" value="1"/>
</dbReference>
<dbReference type="InterPro" id="IPR029063">
    <property type="entry name" value="SAM-dependent_MTases_sf"/>
</dbReference>
<keyword evidence="3" id="KW-0597">Phosphoprotein</keyword>
<feature type="active site" description="Proton acceptor; for dehydratase activity" evidence="12">
    <location>
        <position position="961"/>
    </location>
</feature>
<dbReference type="Gene3D" id="3.30.70.3290">
    <property type="match status" value="1"/>
</dbReference>
<dbReference type="InterPro" id="IPR014043">
    <property type="entry name" value="Acyl_transferase_dom"/>
</dbReference>
<dbReference type="InterPro" id="IPR022272">
    <property type="entry name" value="Lipocalin_CS"/>
</dbReference>
<dbReference type="PROSITE" id="PS52004">
    <property type="entry name" value="KS3_2"/>
    <property type="match status" value="1"/>
</dbReference>
<dbReference type="GeneID" id="10027350"/>
<dbReference type="HOGENOM" id="CLU_000022_37_5_1"/>
<dbReference type="InterPro" id="IPR020841">
    <property type="entry name" value="PKS_Beta-ketoAc_synthase_dom"/>
</dbReference>
<dbReference type="InterPro" id="IPR057326">
    <property type="entry name" value="KR_dom"/>
</dbReference>
<dbReference type="Gene3D" id="3.30.559.10">
    <property type="entry name" value="Chloramphenicol acetyltransferase-like domain"/>
    <property type="match status" value="1"/>
</dbReference>
<dbReference type="InterPro" id="IPR000873">
    <property type="entry name" value="AMP-dep_synth/lig_dom"/>
</dbReference>
<evidence type="ECO:0000256" key="10">
    <source>
        <dbReference type="ARBA" id="ARBA00031359"/>
    </source>
</evidence>
<dbReference type="InterPro" id="IPR013217">
    <property type="entry name" value="Methyltransf_12"/>
</dbReference>
<sequence>MAAVEPIAIIGSACRFPGDCDTPSKLWELLKSPRDLLRQVPPDRYNADAFYHPDPNHHGTTNVRQSYFLNENPTLFDNGFFNIPASEAEAIDPQQRMLMETVYDSLCTAGQTIEGLRGSSTAVYVGVMCDDWSTIVTKDLEVFPKYGATGISRSIISNRVSYFFDWHGPCMTIDTACSSSLVAVHLAIQTLRSGESDVAIAAGANLILTPGMYVAESKLSMLSASGRSRMWDKDVDGYARGEGIASVVLKPLSAAIRDNDHIECIIRGTGVNQDGRTPGLTMPSATAQAALIQSTYARAGLDINKPEDRPQFFHAHGTGTPAGDPKEAEAIFRAFYATDTCNDTLFVGSIKTVVGHTEGTAGLASLISTSLALQNGIIPPNMHFDTLNPQLAPFYHNLKVPTCAQTWPRTHADQPRRASINSFGFGGTNAHAILEAYEPKPTLAVEGPLFTPLTFSASSEVSLRSLLSSYDKYLRSNQQESLHDLAYSLQSRRSTLPYRVAIAALTTEDARSQIDAIVSGEKESSMGVRHSSKTSPKILGVFTGQGAQWPRMGARLLEGSSYVARRFAELDQALSELPPDVRPAWTLQEMVLADINSSRVSEAEISQPLCTAVQIVLVDLLRLAGITLHAVVGHSSGEIGAAYAAGFLTAHDAIRIAYYRGVYTKLAKSPNGGKGAMMAAGTTFTDASELCELDSFKGRIQVAARNSPLSITLSGDEDAIIEAINVFKDEDKFARRLNVDTAYHSSHILPCSGAYLTAMDECGVHYTSPSGPNWYSSVREGKVMAIGDIDSQYWVDNMISPVLFYPALVQAAASSGPFDLVVEIGPHPALKSPCLDTLEEVTGERLPYVGLLSRTKDDIHVLSSAFGSIWSYLGAGTVSFDAFNRAMSPSPDPRRFLRNLPQYPFDRRRFMSLSRLSGLYNSLQDPPHPLLGRRCQDRETSQSIQWRNILHPKEISWLAGHKIQGQIVFPATGYIAMAVEAIAILARGSSIGLITIEDFDISRAMAFNDDGASVEIVFGVNILSQTSDEIYTQFSCHSGGPRDNGSAMALNANGKAKVLLENQSFDRLPKIEVNRDDIRDVAVDRFYESLNRLGYNYSSPFRGINSIQRKADYAIGTLENQSNSEWEDQLIVHPGMLDTALQSTFAAYCCPGDERMWALHVPTNFRRIVINPHFTLLGIGMPTILQYEAFAKSYANGSIFTELNLLTNSSSRLFLHIEDMRLVPLSPAVPANDIVLFSRFDYQAALPDGDLVAADYGYKPKDIEVALDCGRIAFYYLRQLIDTITVEEKAKTLPHYRHLLDWAEYVVPQVMRGENSQTPQSAVYDTKANIDTLLRRHYECSDVRLLESVGENLPQAIRERSNILEHMTKDGMLDSVYEDGFGLNIVNEYIARMVSQITHRYPRMNILEIGAGTGGSTRRILPRLGSAFSTYTYTDISAGFFGAAQDRFKDYADRMIFKTFDMTKTPASQGFIEGSYDLVIASNVLHATQDLENMMNNVRNFLKPGGYLIILETVSNESLRVGLPMGSLPGWWLGIDSGRRWGPTLTLPQWDSLLRKSGFGGIDTETPTVHKLLPGHVFCSQALDDRIGMLRSPLTDSSKFPATRSSTRLVIIGGKTLRVHRICEQISSILAPRFSEAVRMESIEAFHSEGLAESSTILCLTELDEPLFTAMTPTKLDAMKILWRQSGNILWVTTGARAENPHCYMTVGLGRCMRFEYPNITLQMLDIDVINRHTPQLIAENLIRLGLLKKWSKQLRPGDMLWSVEPEFYIENDMILIPRLYPYEEGNRRYNASRRTVNESVNPQEAKIIFTADSGSWEAQYASPLHIPTPLPFCTETRNIRITQFLLSTVRVLPGCNLMLCLGIDTASKEKVLAATHITESPVTIPTAWTIPIDNANPVQTLGVAASRMVASNIMKLITKGESLVIHNPHPLVAKALKEIMTGVSVSVTFTTSNQSIVQPGWHHIYKGLPKRHIRELLPSSATKFIDFSSATGESSIGSLIVDCLPRYSEVVDSKYHLGANTEFQPWISLEEVSYVLKQAFLDIKMSDDDKMALPIVQTQDISYQTAALGQFSIADCSGSSLDTVVRPIDEGNIFRHNMTYFLVGLSGEIGQSLCRWMVTHGARYVVLTSRRPKVSKSFMQEMAQLGADVMVSPMDITSRESLHTCYESIKKSMPPIAGVANGAMVLKDSLFDKMSYEDFNQALRPKVIGSKLLDELFYDSPLDFFICFSSLTGVVGNSGQSNYTAGNMFMTALTAQRKKRGVAASCIDISSVIGIGYVERSDDLSEDTFTKMGYRPISEQDLQLLFAEAIILGRPDFSGVCELTTGVSPIYTDIQAKDQYLKDVKFGHFMMERVNKREQMDNSLSLPVRVQLAELKSKVDAALVIKNSFITQLRRILAIPPSDTINEQVTLVEQGVDSLMAVEIRSWFIKELEVDIPVLKILGGSSISDLLEEAIDSLPAPIASLLAVEAGEGSDRPAMTSTLSTDYNSLEKDCTSYTSTPSSTTGERQIATPYTSTTPEKSSPGTPMKPWDISPDSIPLTQQKPLKSKDNGLGASFNPPGPPANQVVCDMSFGQAGFWFLSEYLANKKASNMAVMLKLTGPISVKSLEAAVHAIGNRHEILRTRFSWSGEGDGRMPMQVIETTSAMRLTTKPISSESDANAELQNTHNETWDLTSGDVIRISLLTLSDQVHFLIVGMHHIFMDGYSFSVFFKDLEAAYRSETLAPVAPESQYRHFAAKQRQLYETGAFNKAIAHYRKTFAIDLKPIELLPFAKSKTRQAVSNYTQHEATISIGATLAAKLRRFARQSNATTFHVYLGALQALLFRLLPTTDDIFIGIADAGRLDKNFMSSVGLFLNLLPLHFHRDRPGTLISSAIQSARSVTYSALQYSQLPFDVLLRELNVPRSNAYTPIFQVFMDYRQVVQDRSTWCGCKIDGENWCSASTGYDIALEITEKVNGETSLTLRLQDALYSDENTQLLLRSYTNALEFMVDAGDKDVDDIPAWSPHDTQAALEAGKAPVFQAKWPQTIVHRIESMIRLHGSRVALKDGNGNTLNYEQMSARVDTICNALQVFKMKKGSIVGVFQEPSTDWICSMLAIFKVGAVYVPLDLRNSIPRLAAITRAARPILILTDNTTTSKVQLIDAGNVSEVRVSSLGHHGTKHQANEAEPNAQAMILFTSGSTGEPKGLLITHANIVASIEASSRIFAAANDTFVVLQQSPFSFDCSLDQIFSALANGGCLYVVPDRSRGDPIGISQIMLDEGVTNTTATPSEYDMWLRYGSELLKHCTSWRYAFSGGEAMSVSLARGFAALSLSGLRLYNGYGPAETTIYSTKGELEYTGLHLQDPLPAGFMLPGFSVCITDSNARPVPLGVPGEIVIGGPCVISGYLDNEGSTKQKFVSDDYFETSSKVYRTGDRGRLLVDGTLFCDGRLEGDTQIKLRGFRIELMEIETALIRHSGGALSHAVVTLRGSGESRFLAAHVVFSAEYSEDGRAEMIKYLRHSLPLPQYMQPSIITILDDIPRTSHHKIDRKAIQIMPLPSLQENIGHSENLRDVEQKLSGLWREIIPVNPGPLDAESDFFQVGGDSILLVKLQALIREEFLASPKLVTLMAATTLGAMATVIENSCPGGLIDWKIETQLPEPFQKAKTEVSKWEPRNSTFTILLTGATGYLGRHLLSVLANDPKITEIVSLVRHIDNEIPDIDQGSSKVRLIQADVSKPGLGISDDEYSALAEKLDIIFHCAANRSFWDRYEVLRPDNFDSVKGMVRLAARRSIPLHVMSSGGVALYTNTNTQPPRDGSDGYVSTKWAAEAFLQRAAPALELPVYIHRPVGVPGEPTLDNEAFKSTVLQQLTEISRKLGTRPSFESVRGSVDILPVDRIVFAIHQAVILSTTAPSHHADNNNFVQIIEHEATLRIFVEDFKSHIQKDHHLYSLPSMPILEWFGKAKLAGFGFFIAAQDLLLGRADGMLVSRR</sequence>
<dbReference type="Gene3D" id="3.40.47.10">
    <property type="match status" value="1"/>
</dbReference>
<feature type="domain" description="Carrier" evidence="14">
    <location>
        <begin position="2384"/>
        <end position="2459"/>
    </location>
</feature>
<evidence type="ECO:0000259" key="16">
    <source>
        <dbReference type="PROSITE" id="PS52019"/>
    </source>
</evidence>
<keyword evidence="5" id="KW-0489">Methyltransferase</keyword>
<dbReference type="PROSITE" id="PS00606">
    <property type="entry name" value="KS3_1"/>
    <property type="match status" value="1"/>
</dbReference>
<dbReference type="eggNOG" id="KOG1178">
    <property type="taxonomic scope" value="Eukaryota"/>
</dbReference>
<feature type="domain" description="PKS/mFAS DH" evidence="16">
    <location>
        <begin position="928"/>
        <end position="1231"/>
    </location>
</feature>
<dbReference type="GO" id="GO:0004312">
    <property type="term" value="F:fatty acid synthase activity"/>
    <property type="evidence" value="ECO:0007669"/>
    <property type="project" value="TreeGrafter"/>
</dbReference>
<feature type="active site" description="Proton donor; for dehydratase activity" evidence="12">
    <location>
        <position position="1138"/>
    </location>
</feature>
<keyword evidence="8" id="KW-0511">Multifunctional enzyme</keyword>
<evidence type="ECO:0000256" key="8">
    <source>
        <dbReference type="ARBA" id="ARBA00023268"/>
    </source>
</evidence>
<dbReference type="Gene3D" id="3.30.559.30">
    <property type="entry name" value="Nonribosomal peptide synthetase, condensation domain"/>
    <property type="match status" value="1"/>
</dbReference>
<dbReference type="InterPro" id="IPR045851">
    <property type="entry name" value="AMP-bd_C_sf"/>
</dbReference>
<dbReference type="GO" id="GO:0009403">
    <property type="term" value="P:toxin biosynthetic process"/>
    <property type="evidence" value="ECO:0007669"/>
    <property type="project" value="UniProtKB-ARBA"/>
</dbReference>
<dbReference type="SMART" id="SM00827">
    <property type="entry name" value="PKS_AT"/>
    <property type="match status" value="1"/>
</dbReference>
<dbReference type="CDD" id="cd02440">
    <property type="entry name" value="AdoMet_MTases"/>
    <property type="match status" value="1"/>
</dbReference>
<dbReference type="GO" id="GO:0006633">
    <property type="term" value="P:fatty acid biosynthetic process"/>
    <property type="evidence" value="ECO:0007669"/>
    <property type="project" value="InterPro"/>
</dbReference>
<dbReference type="SUPFAM" id="SSF52777">
    <property type="entry name" value="CoA-dependent acyltransferases"/>
    <property type="match status" value="2"/>
</dbReference>
<dbReference type="Pfam" id="PF00109">
    <property type="entry name" value="ketoacyl-synt"/>
    <property type="match status" value="1"/>
</dbReference>
<dbReference type="PROSITE" id="PS50075">
    <property type="entry name" value="CARRIER"/>
    <property type="match status" value="2"/>
</dbReference>
<dbReference type="PANTHER" id="PTHR43775:SF20">
    <property type="entry name" value="HYBRID PKS-NRPS SYNTHETASE APDA"/>
    <property type="match status" value="1"/>
</dbReference>
<dbReference type="VEuPathDB" id="FungiDB:MGYG_04674"/>
<dbReference type="Pfam" id="PF16197">
    <property type="entry name" value="KAsynt_C_assoc"/>
    <property type="match status" value="1"/>
</dbReference>
<dbReference type="InterPro" id="IPR036736">
    <property type="entry name" value="ACP-like_sf"/>
</dbReference>
<dbReference type="InterPro" id="IPR013968">
    <property type="entry name" value="PKS_KR"/>
</dbReference>
<feature type="region of interest" description="N-terminal hotdog fold" evidence="12">
    <location>
        <begin position="928"/>
        <end position="1063"/>
    </location>
</feature>
<dbReference type="PROSITE" id="PS52019">
    <property type="entry name" value="PKS_MFAS_DH"/>
    <property type="match status" value="1"/>
</dbReference>
<dbReference type="InterPro" id="IPR014030">
    <property type="entry name" value="Ketoacyl_synth_N"/>
</dbReference>
<name>E4UW63_ARTGP</name>
<dbReference type="InterPro" id="IPR020807">
    <property type="entry name" value="PKS_DH"/>
</dbReference>
<dbReference type="Gene3D" id="3.10.129.110">
    <property type="entry name" value="Polyketide synthase dehydratase"/>
    <property type="match status" value="1"/>
</dbReference>
<dbReference type="InterPro" id="IPR020845">
    <property type="entry name" value="AMP-binding_CS"/>
</dbReference>
<dbReference type="InParanoid" id="E4UW63"/>
<dbReference type="InterPro" id="IPR049552">
    <property type="entry name" value="PKS_DH_N"/>
</dbReference>
<dbReference type="Pfam" id="PF07993">
    <property type="entry name" value="NAD_binding_4"/>
    <property type="match status" value="1"/>
</dbReference>
<dbReference type="Gene3D" id="3.30.300.30">
    <property type="match status" value="1"/>
</dbReference>
<dbReference type="InterPro" id="IPR009081">
    <property type="entry name" value="PP-bd_ACP"/>
</dbReference>
<evidence type="ECO:0000256" key="12">
    <source>
        <dbReference type="PROSITE-ProRule" id="PRU01363"/>
    </source>
</evidence>
<proteinExistence type="inferred from homology"/>
<dbReference type="Pfam" id="PF08659">
    <property type="entry name" value="KR"/>
    <property type="match status" value="1"/>
</dbReference>
<evidence type="ECO:0000256" key="11">
    <source>
        <dbReference type="ARBA" id="ARBA00033379"/>
    </source>
</evidence>
<dbReference type="InterPro" id="IPR016039">
    <property type="entry name" value="Thiolase-like"/>
</dbReference>
<organism evidence="18">
    <name type="scientific">Arthroderma gypseum (strain ATCC MYA-4604 / CBS 118893)</name>
    <name type="common">Microsporum gypseum</name>
    <dbReference type="NCBI Taxonomy" id="535722"/>
    <lineage>
        <taxon>Eukaryota</taxon>
        <taxon>Fungi</taxon>
        <taxon>Dikarya</taxon>
        <taxon>Ascomycota</taxon>
        <taxon>Pezizomycotina</taxon>
        <taxon>Eurotiomycetes</taxon>
        <taxon>Eurotiomycetidae</taxon>
        <taxon>Onygenales</taxon>
        <taxon>Arthrodermataceae</taxon>
        <taxon>Nannizzia</taxon>
    </lineage>
</organism>
<feature type="domain" description="Carrier" evidence="14">
    <location>
        <begin position="3550"/>
        <end position="3627"/>
    </location>
</feature>
<dbReference type="CDD" id="cd19532">
    <property type="entry name" value="C_PKS-NRPS"/>
    <property type="match status" value="1"/>
</dbReference>
<dbReference type="SUPFAM" id="SSF47336">
    <property type="entry name" value="ACP-like"/>
    <property type="match status" value="2"/>
</dbReference>
<reference evidence="18" key="1">
    <citation type="journal article" date="2012" name="MBio">
        <title>Comparative genome analysis of Trichophyton rubrum and related dermatophytes reveals candidate genes involved in infection.</title>
        <authorList>
            <person name="Martinez D.A."/>
            <person name="Oliver B.G."/>
            <person name="Graeser Y."/>
            <person name="Goldberg J.M."/>
            <person name="Li W."/>
            <person name="Martinez-Rossi N.M."/>
            <person name="Monod M."/>
            <person name="Shelest E."/>
            <person name="Barton R.C."/>
            <person name="Birch E."/>
            <person name="Brakhage A.A."/>
            <person name="Chen Z."/>
            <person name="Gurr S.J."/>
            <person name="Heiman D."/>
            <person name="Heitman J."/>
            <person name="Kosti I."/>
            <person name="Rossi A."/>
            <person name="Saif S."/>
            <person name="Samalova M."/>
            <person name="Saunders C.W."/>
            <person name="Shea T."/>
            <person name="Summerbell R.C."/>
            <person name="Xu J."/>
            <person name="Young S."/>
            <person name="Zeng Q."/>
            <person name="Birren B.W."/>
            <person name="Cuomo C.A."/>
            <person name="White T.C."/>
        </authorList>
    </citation>
    <scope>NUCLEOTIDE SEQUENCE [LARGE SCALE GENOMIC DNA]</scope>
    <source>
        <strain evidence="18">ATCC MYA-4604 / CBS 118893</strain>
    </source>
</reference>
<dbReference type="InterPro" id="IPR023213">
    <property type="entry name" value="CAT-like_dom_sf"/>
</dbReference>
<dbReference type="RefSeq" id="XP_003172082.1">
    <property type="nucleotide sequence ID" value="XM_003172034.1"/>
</dbReference>
<keyword evidence="6" id="KW-0808">Transferase</keyword>
<dbReference type="InterPro" id="IPR032821">
    <property type="entry name" value="PKS_assoc"/>
</dbReference>
<comment type="similarity">
    <text evidence="9">In the C-terminal section; belongs to the NRP synthetase family.</text>
</comment>
<feature type="domain" description="Ketosynthase family 3 (KS3)" evidence="15">
    <location>
        <begin position="4"/>
        <end position="436"/>
    </location>
</feature>
<dbReference type="SUPFAM" id="SSF56801">
    <property type="entry name" value="Acetyl-CoA synthetase-like"/>
    <property type="match status" value="1"/>
</dbReference>
<dbReference type="InterPro" id="IPR042099">
    <property type="entry name" value="ANL_N_sf"/>
</dbReference>
<dbReference type="Pfam" id="PF00668">
    <property type="entry name" value="Condensation"/>
    <property type="match status" value="1"/>
</dbReference>
<feature type="region of interest" description="Disordered" evidence="13">
    <location>
        <begin position="2496"/>
        <end position="2562"/>
    </location>
</feature>
<dbReference type="SMART" id="SM00823">
    <property type="entry name" value="PKS_PP"/>
    <property type="match status" value="2"/>
</dbReference>
<dbReference type="Gene3D" id="3.40.50.12780">
    <property type="entry name" value="N-terminal domain of ligase-like"/>
    <property type="match status" value="1"/>
</dbReference>
<dbReference type="InterPro" id="IPR050091">
    <property type="entry name" value="PKS_NRPS_Biosynth_Enz"/>
</dbReference>
<dbReference type="InterPro" id="IPR042104">
    <property type="entry name" value="PKS_dehydratase_sf"/>
</dbReference>
<dbReference type="Pfam" id="PF14765">
    <property type="entry name" value="PS-DH"/>
    <property type="match status" value="1"/>
</dbReference>
<dbReference type="InterPro" id="IPR049900">
    <property type="entry name" value="PKS_mFAS_DH"/>
</dbReference>
<dbReference type="InterPro" id="IPR001242">
    <property type="entry name" value="Condensation_dom"/>
</dbReference>
<dbReference type="STRING" id="535722.E4UW63"/>
<keyword evidence="7" id="KW-0677">Repeat</keyword>
<dbReference type="CDD" id="cd05930">
    <property type="entry name" value="A_NRPS"/>
    <property type="match status" value="1"/>
</dbReference>
<dbReference type="Pfam" id="PF00550">
    <property type="entry name" value="PP-binding"/>
    <property type="match status" value="1"/>
</dbReference>
<evidence type="ECO:0000256" key="7">
    <source>
        <dbReference type="ARBA" id="ARBA00022737"/>
    </source>
</evidence>
<dbReference type="InterPro" id="IPR016036">
    <property type="entry name" value="Malonyl_transacylase_ACP-bd"/>
</dbReference>
<evidence type="ECO:0000313" key="18">
    <source>
        <dbReference type="Proteomes" id="UP000002669"/>
    </source>
</evidence>
<dbReference type="GO" id="GO:0032259">
    <property type="term" value="P:methylation"/>
    <property type="evidence" value="ECO:0007669"/>
    <property type="project" value="UniProtKB-KW"/>
</dbReference>
<dbReference type="InterPro" id="IPR001227">
    <property type="entry name" value="Ac_transferase_dom_sf"/>
</dbReference>
<dbReference type="GO" id="GO:0016874">
    <property type="term" value="F:ligase activity"/>
    <property type="evidence" value="ECO:0007669"/>
    <property type="project" value="UniProtKB-KW"/>
</dbReference>
<dbReference type="SMART" id="SM00822">
    <property type="entry name" value="PKS_KR"/>
    <property type="match status" value="1"/>
</dbReference>
<feature type="region of interest" description="C-terminal hotdog fold" evidence="12">
    <location>
        <begin position="1078"/>
        <end position="1231"/>
    </location>
</feature>
<dbReference type="GO" id="GO:0031177">
    <property type="term" value="F:phosphopantetheine binding"/>
    <property type="evidence" value="ECO:0007669"/>
    <property type="project" value="InterPro"/>
</dbReference>